<dbReference type="PANTHER" id="PTHR33136">
    <property type="entry name" value="RAPID ALKALINIZATION FACTOR-LIKE"/>
    <property type="match status" value="1"/>
</dbReference>
<evidence type="ECO:0000313" key="8">
    <source>
        <dbReference type="EMBL" id="KAL1203168.1"/>
    </source>
</evidence>
<dbReference type="Pfam" id="PF05498">
    <property type="entry name" value="RALF"/>
    <property type="match status" value="1"/>
</dbReference>
<evidence type="ECO:0000256" key="1">
    <source>
        <dbReference type="ARBA" id="ARBA00004613"/>
    </source>
</evidence>
<name>A0ABD1A9D7_CARAN</name>
<gene>
    <name evidence="8" type="ORF">V5N11_015403</name>
</gene>
<evidence type="ECO:0000256" key="4">
    <source>
        <dbReference type="ARBA" id="ARBA00022702"/>
    </source>
</evidence>
<dbReference type="GO" id="GO:0040008">
    <property type="term" value="P:regulation of growth"/>
    <property type="evidence" value="ECO:0007669"/>
    <property type="project" value="UniProtKB-ARBA"/>
</dbReference>
<sequence>MMNYIKLLIIAVIIPVAAAPVLIRAKKVDCDSRTCIDGGEEEERTMTGFDLNRRILRAARYISYGALKRNNVPCKRRGRSYYNCGRSERANPYRRGCSVITHCYRFAS</sequence>
<evidence type="ECO:0000256" key="5">
    <source>
        <dbReference type="ARBA" id="ARBA00022729"/>
    </source>
</evidence>
<evidence type="ECO:0000256" key="6">
    <source>
        <dbReference type="ARBA" id="ARBA00023157"/>
    </source>
</evidence>
<dbReference type="EMBL" id="JBANAX010000566">
    <property type="protein sequence ID" value="KAL1203168.1"/>
    <property type="molecule type" value="Genomic_DNA"/>
</dbReference>
<feature type="chain" id="PRO_5044760288" evidence="7">
    <location>
        <begin position="19"/>
        <end position="108"/>
    </location>
</feature>
<feature type="signal peptide" evidence="7">
    <location>
        <begin position="1"/>
        <end position="18"/>
    </location>
</feature>
<dbReference type="PANTHER" id="PTHR33136:SF48">
    <property type="entry name" value="PROTEIN RALF-LIKE 14-RELATED"/>
    <property type="match status" value="1"/>
</dbReference>
<keyword evidence="5 7" id="KW-0732">Signal</keyword>
<dbReference type="Proteomes" id="UP001558713">
    <property type="component" value="Unassembled WGS sequence"/>
</dbReference>
<proteinExistence type="inferred from homology"/>
<accession>A0ABD1A9D7</accession>
<comment type="subcellular location">
    <subcellularLocation>
        <location evidence="1">Secreted</location>
    </subcellularLocation>
</comment>
<protein>
    <submittedName>
        <fullName evidence="8">Protein RALF-like 4</fullName>
    </submittedName>
</protein>
<keyword evidence="3" id="KW-0964">Secreted</keyword>
<reference evidence="8 9" key="1">
    <citation type="submission" date="2024-04" db="EMBL/GenBank/DDBJ databases">
        <title>Genome assembly C_amara_ONT_v2.</title>
        <authorList>
            <person name="Yant L."/>
            <person name="Moore C."/>
            <person name="Slenker M."/>
        </authorList>
    </citation>
    <scope>NUCLEOTIDE SEQUENCE [LARGE SCALE GENOMIC DNA]</scope>
    <source>
        <tissue evidence="8">Leaf</tissue>
    </source>
</reference>
<comment type="similarity">
    <text evidence="2">Belongs to the plant rapid alkalinization factor (RALF) family.</text>
</comment>
<dbReference type="GO" id="GO:0005179">
    <property type="term" value="F:hormone activity"/>
    <property type="evidence" value="ECO:0007669"/>
    <property type="project" value="UniProtKB-KW"/>
</dbReference>
<comment type="caution">
    <text evidence="8">The sequence shown here is derived from an EMBL/GenBank/DDBJ whole genome shotgun (WGS) entry which is preliminary data.</text>
</comment>
<dbReference type="AlphaFoldDB" id="A0ABD1A9D7"/>
<evidence type="ECO:0000256" key="3">
    <source>
        <dbReference type="ARBA" id="ARBA00022525"/>
    </source>
</evidence>
<evidence type="ECO:0000256" key="2">
    <source>
        <dbReference type="ARBA" id="ARBA00009178"/>
    </source>
</evidence>
<keyword evidence="4" id="KW-0372">Hormone</keyword>
<dbReference type="InterPro" id="IPR008801">
    <property type="entry name" value="RALF"/>
</dbReference>
<dbReference type="GO" id="GO:0005576">
    <property type="term" value="C:extracellular region"/>
    <property type="evidence" value="ECO:0007669"/>
    <property type="project" value="UniProtKB-SubCell"/>
</dbReference>
<evidence type="ECO:0000256" key="7">
    <source>
        <dbReference type="SAM" id="SignalP"/>
    </source>
</evidence>
<organism evidence="8 9">
    <name type="scientific">Cardamine amara subsp. amara</name>
    <dbReference type="NCBI Taxonomy" id="228776"/>
    <lineage>
        <taxon>Eukaryota</taxon>
        <taxon>Viridiplantae</taxon>
        <taxon>Streptophyta</taxon>
        <taxon>Embryophyta</taxon>
        <taxon>Tracheophyta</taxon>
        <taxon>Spermatophyta</taxon>
        <taxon>Magnoliopsida</taxon>
        <taxon>eudicotyledons</taxon>
        <taxon>Gunneridae</taxon>
        <taxon>Pentapetalae</taxon>
        <taxon>rosids</taxon>
        <taxon>malvids</taxon>
        <taxon>Brassicales</taxon>
        <taxon>Brassicaceae</taxon>
        <taxon>Cardamineae</taxon>
        <taxon>Cardamine</taxon>
    </lineage>
</organism>
<keyword evidence="9" id="KW-1185">Reference proteome</keyword>
<evidence type="ECO:0000313" key="9">
    <source>
        <dbReference type="Proteomes" id="UP001558713"/>
    </source>
</evidence>
<keyword evidence="6" id="KW-1015">Disulfide bond</keyword>